<keyword evidence="6 8" id="KW-0139">CF(1)</keyword>
<organism evidence="9 10">
    <name type="scientific">Paenalcaligenes hermetiae</name>
    <dbReference type="NCBI Taxonomy" id="1157987"/>
    <lineage>
        <taxon>Bacteria</taxon>
        <taxon>Pseudomonadati</taxon>
        <taxon>Pseudomonadota</taxon>
        <taxon>Betaproteobacteria</taxon>
        <taxon>Burkholderiales</taxon>
        <taxon>Alcaligenaceae</taxon>
        <taxon>Paenalcaligenes</taxon>
    </lineage>
</organism>
<evidence type="ECO:0000256" key="1">
    <source>
        <dbReference type="ARBA" id="ARBA00004370"/>
    </source>
</evidence>
<evidence type="ECO:0000256" key="3">
    <source>
        <dbReference type="ARBA" id="ARBA00022781"/>
    </source>
</evidence>
<evidence type="ECO:0000256" key="5">
    <source>
        <dbReference type="ARBA" id="ARBA00023136"/>
    </source>
</evidence>
<evidence type="ECO:0000256" key="6">
    <source>
        <dbReference type="ARBA" id="ARBA00023196"/>
    </source>
</evidence>
<dbReference type="Pfam" id="PF00213">
    <property type="entry name" value="OSCP"/>
    <property type="match status" value="1"/>
</dbReference>
<evidence type="ECO:0000313" key="9">
    <source>
        <dbReference type="EMBL" id="GAA5090056.1"/>
    </source>
</evidence>
<evidence type="ECO:0000256" key="7">
    <source>
        <dbReference type="ARBA" id="ARBA00023310"/>
    </source>
</evidence>
<evidence type="ECO:0000256" key="8">
    <source>
        <dbReference type="HAMAP-Rule" id="MF_01416"/>
    </source>
</evidence>
<gene>
    <name evidence="8" type="primary">atpH</name>
    <name evidence="9" type="ORF">GCM10023337_13790</name>
</gene>
<comment type="caution">
    <text evidence="9">The sequence shown here is derived from an EMBL/GenBank/DDBJ whole genome shotgun (WGS) entry which is preliminary data.</text>
</comment>
<keyword evidence="2 8" id="KW-0813">Transport</keyword>
<comment type="function">
    <text evidence="8">This protein is part of the stalk that links CF(0) to CF(1). It either transmits conformational changes from CF(0) to CF(1) or is implicated in proton conduction.</text>
</comment>
<dbReference type="EMBL" id="BAABKD010000009">
    <property type="protein sequence ID" value="GAA5090056.1"/>
    <property type="molecule type" value="Genomic_DNA"/>
</dbReference>
<reference evidence="10" key="1">
    <citation type="journal article" date="2019" name="Int. J. Syst. Evol. Microbiol.">
        <title>The Global Catalogue of Microorganisms (GCM) 10K type strain sequencing project: providing services to taxonomists for standard genome sequencing and annotation.</title>
        <authorList>
            <consortium name="The Broad Institute Genomics Platform"/>
            <consortium name="The Broad Institute Genome Sequencing Center for Infectious Disease"/>
            <person name="Wu L."/>
            <person name="Ma J."/>
        </authorList>
    </citation>
    <scope>NUCLEOTIDE SEQUENCE [LARGE SCALE GENOMIC DNA]</scope>
    <source>
        <strain evidence="10">JCM 18423</strain>
    </source>
</reference>
<dbReference type="NCBIfam" id="TIGR01145">
    <property type="entry name" value="ATP_synt_delta"/>
    <property type="match status" value="1"/>
</dbReference>
<dbReference type="HAMAP" id="MF_01416">
    <property type="entry name" value="ATP_synth_delta_bact"/>
    <property type="match status" value="1"/>
</dbReference>
<keyword evidence="4 8" id="KW-0406">Ion transport</keyword>
<keyword evidence="3 8" id="KW-0375">Hydrogen ion transport</keyword>
<dbReference type="RefSeq" id="WP_260650176.1">
    <property type="nucleotide sequence ID" value="NZ_BAABKD010000009.1"/>
</dbReference>
<dbReference type="InterPro" id="IPR026015">
    <property type="entry name" value="ATP_synth_OSCP/delta_N_sf"/>
</dbReference>
<dbReference type="InterPro" id="IPR000711">
    <property type="entry name" value="ATPase_OSCP/dsu"/>
</dbReference>
<protein>
    <recommendedName>
        <fullName evidence="8">ATP synthase subunit delta</fullName>
    </recommendedName>
    <alternativeName>
        <fullName evidence="8">ATP synthase F(1) sector subunit delta</fullName>
    </alternativeName>
    <alternativeName>
        <fullName evidence="8">F-type ATPase subunit delta</fullName>
        <shortName evidence="8">F-ATPase subunit delta</shortName>
    </alternativeName>
</protein>
<comment type="function">
    <text evidence="8">F(1)F(0) ATP synthase produces ATP from ADP in the presence of a proton or sodium gradient. F-type ATPases consist of two structural domains, F(1) containing the extramembraneous catalytic core and F(0) containing the membrane proton channel, linked together by a central stalk and a peripheral stalk. During catalysis, ATP synthesis in the catalytic domain of F(1) is coupled via a rotary mechanism of the central stalk subunits to proton translocation.</text>
</comment>
<dbReference type="SUPFAM" id="SSF47928">
    <property type="entry name" value="N-terminal domain of the delta subunit of the F1F0-ATP synthase"/>
    <property type="match status" value="1"/>
</dbReference>
<dbReference type="PANTHER" id="PTHR11910">
    <property type="entry name" value="ATP SYNTHASE DELTA CHAIN"/>
    <property type="match status" value="1"/>
</dbReference>
<accession>A0ABP9M891</accession>
<dbReference type="Proteomes" id="UP001500227">
    <property type="component" value="Unassembled WGS sequence"/>
</dbReference>
<keyword evidence="7 8" id="KW-0066">ATP synthesis</keyword>
<comment type="subcellular location">
    <subcellularLocation>
        <location evidence="8">Cell membrane</location>
        <topology evidence="8">Peripheral membrane protein</topology>
    </subcellularLocation>
    <subcellularLocation>
        <location evidence="1">Membrane</location>
    </subcellularLocation>
</comment>
<keyword evidence="5 8" id="KW-0472">Membrane</keyword>
<sequence>MAELSTIARPYAEALFASVRNEGTLEQWSALLSEMAQVAGHPDVRETLKTPGLSNQQRYELFAGLMKTPLSDKARNFLELLVDKGRVLLLPYISEQFDALKHQLEGTELAHITSAFELSPEQIADLVAALEKKFGLKLKPVVTVDATLIGGVRVMVGDQVLDTSVQAQLARMRDTLAA</sequence>
<dbReference type="PRINTS" id="PR00125">
    <property type="entry name" value="ATPASEDELTA"/>
</dbReference>
<evidence type="ECO:0000313" key="10">
    <source>
        <dbReference type="Proteomes" id="UP001500227"/>
    </source>
</evidence>
<comment type="similarity">
    <text evidence="8">Belongs to the ATPase delta chain family.</text>
</comment>
<evidence type="ECO:0000256" key="2">
    <source>
        <dbReference type="ARBA" id="ARBA00022448"/>
    </source>
</evidence>
<keyword evidence="8" id="KW-1003">Cell membrane</keyword>
<evidence type="ECO:0000256" key="4">
    <source>
        <dbReference type="ARBA" id="ARBA00023065"/>
    </source>
</evidence>
<keyword evidence="10" id="KW-1185">Reference proteome</keyword>
<proteinExistence type="inferred from homology"/>
<dbReference type="NCBIfam" id="NF004402">
    <property type="entry name" value="PRK05758.2-2"/>
    <property type="match status" value="1"/>
</dbReference>
<name>A0ABP9M891_9BURK</name>
<dbReference type="Gene3D" id="1.10.520.20">
    <property type="entry name" value="N-terminal domain of the delta subunit of the F1F0-ATP synthase"/>
    <property type="match status" value="1"/>
</dbReference>